<keyword evidence="5 9" id="KW-0472">Membrane</keyword>
<reference evidence="12" key="3">
    <citation type="submission" date="2025-09" db="UniProtKB">
        <authorList>
            <consortium name="Ensembl"/>
        </authorList>
    </citation>
    <scope>IDENTIFICATION</scope>
</reference>
<feature type="compositionally biased region" description="Low complexity" evidence="10">
    <location>
        <begin position="30"/>
        <end position="42"/>
    </location>
</feature>
<organism evidence="12 13">
    <name type="scientific">Bos indicus x Bos taurus</name>
    <name type="common">Hybrid cattle</name>
    <dbReference type="NCBI Taxonomy" id="30522"/>
    <lineage>
        <taxon>Eukaryota</taxon>
        <taxon>Metazoa</taxon>
        <taxon>Chordata</taxon>
        <taxon>Craniata</taxon>
        <taxon>Vertebrata</taxon>
        <taxon>Euteleostomi</taxon>
        <taxon>Mammalia</taxon>
        <taxon>Eutheria</taxon>
        <taxon>Laurasiatheria</taxon>
        <taxon>Artiodactyla</taxon>
        <taxon>Ruminantia</taxon>
        <taxon>Pecora</taxon>
        <taxon>Bovidae</taxon>
        <taxon>Bovinae</taxon>
        <taxon>Bos</taxon>
    </lineage>
</organism>
<dbReference type="PANTHER" id="PTHR13809">
    <property type="entry name" value="GUANINE NUCLEOTIDE-BINDING PROTEIN GAMMA SUBUNIT"/>
    <property type="match status" value="1"/>
</dbReference>
<feature type="region of interest" description="Disordered" evidence="10">
    <location>
        <begin position="23"/>
        <end position="62"/>
    </location>
</feature>
<dbReference type="Proteomes" id="UP000314981">
    <property type="component" value="Chromosome 7"/>
</dbReference>
<dbReference type="GO" id="GO:0031681">
    <property type="term" value="F:G-protein beta-subunit binding"/>
    <property type="evidence" value="ECO:0007669"/>
    <property type="project" value="InterPro"/>
</dbReference>
<evidence type="ECO:0000256" key="6">
    <source>
        <dbReference type="ARBA" id="ARBA00023224"/>
    </source>
</evidence>
<evidence type="ECO:0000313" key="12">
    <source>
        <dbReference type="Ensembl" id="ENSBIXP00000043659.1"/>
    </source>
</evidence>
<evidence type="ECO:0000256" key="3">
    <source>
        <dbReference type="ARBA" id="ARBA00022475"/>
    </source>
</evidence>
<proteinExistence type="inferred from homology"/>
<reference evidence="12 13" key="1">
    <citation type="submission" date="2018-11" db="EMBL/GenBank/DDBJ databases">
        <title>Haplotype-resolved cattle genomes.</title>
        <authorList>
            <person name="Low W.Y."/>
            <person name="Tearle R."/>
            <person name="Bickhart D.M."/>
            <person name="Rosen B.D."/>
            <person name="Koren S."/>
            <person name="Rhie A."/>
            <person name="Hiendleder S."/>
            <person name="Phillippy A.M."/>
            <person name="Smith T.P.L."/>
            <person name="Williams J.L."/>
        </authorList>
    </citation>
    <scope>NUCLEOTIDE SEQUENCE [LARGE SCALE GENOMIC DNA]</scope>
</reference>
<feature type="domain" description="G protein gamma" evidence="11">
    <location>
        <begin position="133"/>
        <end position="198"/>
    </location>
</feature>
<comment type="subcellular location">
    <subcellularLocation>
        <location evidence="1 9">Cell membrane</location>
        <topology evidence="1 9">Lipid-anchor</topology>
        <orientation evidence="1 9">Cytoplasmic side</orientation>
    </subcellularLocation>
</comment>
<comment type="subunit">
    <text evidence="9">G proteins are composed of 3 units; alpha, beta and gamma.</text>
</comment>
<evidence type="ECO:0000259" key="11">
    <source>
        <dbReference type="PROSITE" id="PS50058"/>
    </source>
</evidence>
<dbReference type="Pfam" id="PF00631">
    <property type="entry name" value="G-gamma"/>
    <property type="match status" value="1"/>
</dbReference>
<dbReference type="STRING" id="30522.A0A4W2F2N7"/>
<dbReference type="SMART" id="SM00224">
    <property type="entry name" value="GGL"/>
    <property type="match status" value="1"/>
</dbReference>
<evidence type="ECO:0000256" key="7">
    <source>
        <dbReference type="ARBA" id="ARBA00023288"/>
    </source>
</evidence>
<evidence type="ECO:0000256" key="2">
    <source>
        <dbReference type="ARBA" id="ARBA00007431"/>
    </source>
</evidence>
<keyword evidence="4" id="KW-0488">Methylation</keyword>
<keyword evidence="3 9" id="KW-1003">Cell membrane</keyword>
<evidence type="ECO:0000313" key="13">
    <source>
        <dbReference type="Proteomes" id="UP000314981"/>
    </source>
</evidence>
<keyword evidence="8" id="KW-0636">Prenylation</keyword>
<dbReference type="FunFam" id="4.10.260.10:FF:000001">
    <property type="entry name" value="Guanine nucleotide-binding protein subunit gamma"/>
    <property type="match status" value="1"/>
</dbReference>
<feature type="region of interest" description="Disordered" evidence="10">
    <location>
        <begin position="101"/>
        <end position="127"/>
    </location>
</feature>
<dbReference type="PRINTS" id="PR00321">
    <property type="entry name" value="GPROTEING"/>
</dbReference>
<evidence type="ECO:0000256" key="5">
    <source>
        <dbReference type="ARBA" id="ARBA00023136"/>
    </source>
</evidence>
<evidence type="ECO:0000256" key="1">
    <source>
        <dbReference type="ARBA" id="ARBA00004342"/>
    </source>
</evidence>
<dbReference type="Gene3D" id="4.10.260.10">
    <property type="entry name" value="Transducin (heterotrimeric G protein), gamma chain"/>
    <property type="match status" value="1"/>
</dbReference>
<dbReference type="PROSITE" id="PS50058">
    <property type="entry name" value="G_PROTEIN_GAMMA"/>
    <property type="match status" value="1"/>
</dbReference>
<reference evidence="12" key="2">
    <citation type="submission" date="2025-08" db="UniProtKB">
        <authorList>
            <consortium name="Ensembl"/>
        </authorList>
    </citation>
    <scope>IDENTIFICATION</scope>
</reference>
<keyword evidence="13" id="KW-1185">Reference proteome</keyword>
<sequence>MSIDRHRRGRAAPEPGFTLCLLTSEEEPVSRGSSRSVRARGSYTPPVKVTHDRAATGPPGAGTPLASAAAVATGDISLRECPGFKVSAGIVGGWGGVGEAGLGEGSRVGPQEEDRAARSQPESSVEMSRKVTIGSDIGQARRAVEQLRMEAGIDRVKVSKAATDLLQFCTEQAKSDPFLVGIPAATNPFKEKKPCAIL</sequence>
<evidence type="ECO:0000256" key="4">
    <source>
        <dbReference type="ARBA" id="ARBA00022481"/>
    </source>
</evidence>
<dbReference type="GO" id="GO:0007186">
    <property type="term" value="P:G protein-coupled receptor signaling pathway"/>
    <property type="evidence" value="ECO:0007669"/>
    <property type="project" value="InterPro"/>
</dbReference>
<dbReference type="InterPro" id="IPR036284">
    <property type="entry name" value="GGL_sf"/>
</dbReference>
<evidence type="ECO:0000256" key="8">
    <source>
        <dbReference type="ARBA" id="ARBA00023289"/>
    </source>
</evidence>
<dbReference type="AlphaFoldDB" id="A0A4W2F2N7"/>
<evidence type="ECO:0000256" key="10">
    <source>
        <dbReference type="SAM" id="MobiDB-lite"/>
    </source>
</evidence>
<dbReference type="InterPro" id="IPR001770">
    <property type="entry name" value="G-protein_gamma"/>
</dbReference>
<comment type="similarity">
    <text evidence="2 9">Belongs to the G protein gamma family.</text>
</comment>
<keyword evidence="6 9" id="KW-0807">Transducer</keyword>
<evidence type="ECO:0000256" key="9">
    <source>
        <dbReference type="RuleBase" id="RU004973"/>
    </source>
</evidence>
<protein>
    <recommendedName>
        <fullName evidence="9">Guanine nucleotide-binding protein subunit gamma</fullName>
    </recommendedName>
</protein>
<name>A0A4W2F2N7_BOBOX</name>
<dbReference type="GO" id="GO:0005834">
    <property type="term" value="C:heterotrimeric G-protein complex"/>
    <property type="evidence" value="ECO:0007669"/>
    <property type="project" value="InterPro"/>
</dbReference>
<dbReference type="Ensembl" id="ENSBIXT00000042506.1">
    <property type="protein sequence ID" value="ENSBIXP00000043659.1"/>
    <property type="gene ID" value="ENSBIXG00000027796.1"/>
</dbReference>
<dbReference type="InterPro" id="IPR015898">
    <property type="entry name" value="G-protein_gamma-like_dom"/>
</dbReference>
<dbReference type="SMART" id="SM01224">
    <property type="entry name" value="G_gamma"/>
    <property type="match status" value="1"/>
</dbReference>
<keyword evidence="7 9" id="KW-0449">Lipoprotein</keyword>
<dbReference type="SUPFAM" id="SSF48670">
    <property type="entry name" value="Transducin (heterotrimeric G protein), gamma chain"/>
    <property type="match status" value="1"/>
</dbReference>
<dbReference type="CDD" id="cd00068">
    <property type="entry name" value="GGL"/>
    <property type="match status" value="1"/>
</dbReference>
<comment type="function">
    <text evidence="9">Guanine nucleotide-binding proteins (G proteins) are involved as a modulator or transducer in various transmembrane signaling systems. The beta and gamma chains are required for the GTPase activity, for replacement of GDP by GTP, and for G protein-effector interaction.</text>
</comment>
<accession>A0A4W2F2N7</accession>